<evidence type="ECO:0000256" key="2">
    <source>
        <dbReference type="SAM" id="MobiDB-lite"/>
    </source>
</evidence>
<accession>A0A167H3H0</accession>
<keyword evidence="1" id="KW-0732">Signal</keyword>
<comment type="caution">
    <text evidence="3">The sequence shown here is derived from an EMBL/GenBank/DDBJ whole genome shotgun (WGS) entry which is preliminary data.</text>
</comment>
<sequence length="624" mass="69560">MLLTSAATFAQLFVRPNPSTNTDSYVYVQDQILFVEQDINLEKNDNSSATEASIYLRNESQLIQGTSNGSNSGDGMLSVYQESYGDAWDYTFWSSPTGRAQSATTGNQDFGMGLVYDVVSVTESNMNGLTSSLNGQQSPMRISNRWLYTYDTDSGYVPFNMAYVVPTGRGFTMKGVGTSNHNQTYDYRGRPNNGDISVPVEDSKEILTGNPYPSALDLNRVFYDSDNAEIEQFYYWDEDRDTNSHFYVHVEGGYGTWVPGSPDFNGIPGQAGYVEGLYTRPVFTSFNNDGTVDSTTGELGADVERRIAPIGQGFVIVGGNSGTDDQIVFKNTHRRYIKEGLYSVLLRPEHADQDFMTNNAQNNNSEQTIHTESPESDDSDPIDPESLRIPMLRFFTKFDNSHARDMVLAFPEGATDGFDRGMDAAHPLDAPGDVYFPVSTDNGKKLCVIQGVDFEISKQIPLIFNLTQQTVVSFKVVESINMPTDKAYFYDSFENTYYDITNGNDADIVLAEGEHAGRFFITFQDDSIMLAETAEAQGRVFNDITVFQDNNLSVLDVSNPEGYEIKRAAVYDMSGKLVINEVNVGNSRRYSFPTATLSDGIYVVKLTTKEDITIDHKVRVFNRR</sequence>
<evidence type="ECO:0000313" key="3">
    <source>
        <dbReference type="EMBL" id="OAB78177.1"/>
    </source>
</evidence>
<dbReference type="InterPro" id="IPR026444">
    <property type="entry name" value="Secre_tail"/>
</dbReference>
<reference evidence="3 4" key="1">
    <citation type="submission" date="2016-02" db="EMBL/GenBank/DDBJ databases">
        <title>Ulvibacter sp. LPB0005, isolated from Thais luteostoma.</title>
        <authorList>
            <person name="Shin S.-K."/>
            <person name="Yi H."/>
        </authorList>
    </citation>
    <scope>NUCLEOTIDE SEQUENCE [LARGE SCALE GENOMIC DNA]</scope>
    <source>
        <strain evidence="3 4">LPB0005</strain>
    </source>
</reference>
<protein>
    <recommendedName>
        <fullName evidence="5">Secretion system C-terminal sorting domain-containing protein</fullName>
    </recommendedName>
</protein>
<feature type="region of interest" description="Disordered" evidence="2">
    <location>
        <begin position="355"/>
        <end position="383"/>
    </location>
</feature>
<dbReference type="Proteomes" id="UP000077013">
    <property type="component" value="Unassembled WGS sequence"/>
</dbReference>
<feature type="compositionally biased region" description="Polar residues" evidence="2">
    <location>
        <begin position="355"/>
        <end position="371"/>
    </location>
</feature>
<feature type="compositionally biased region" description="Acidic residues" evidence="2">
    <location>
        <begin position="374"/>
        <end position="383"/>
    </location>
</feature>
<keyword evidence="4" id="KW-1185">Reference proteome</keyword>
<dbReference type="NCBIfam" id="TIGR04183">
    <property type="entry name" value="Por_Secre_tail"/>
    <property type="match status" value="1"/>
</dbReference>
<dbReference type="STRING" id="1763537.ULVI_11905"/>
<evidence type="ECO:0000256" key="1">
    <source>
        <dbReference type="ARBA" id="ARBA00022729"/>
    </source>
</evidence>
<proteinExistence type="predicted"/>
<dbReference type="AlphaFoldDB" id="A0A167H3H0"/>
<dbReference type="EMBL" id="LRXL01000045">
    <property type="protein sequence ID" value="OAB78177.1"/>
    <property type="molecule type" value="Genomic_DNA"/>
</dbReference>
<organism evidence="3 4">
    <name type="scientific">Cochleicola gelatinilyticus</name>
    <dbReference type="NCBI Taxonomy" id="1763537"/>
    <lineage>
        <taxon>Bacteria</taxon>
        <taxon>Pseudomonadati</taxon>
        <taxon>Bacteroidota</taxon>
        <taxon>Flavobacteriia</taxon>
        <taxon>Flavobacteriales</taxon>
        <taxon>Flavobacteriaceae</taxon>
        <taxon>Cochleicola</taxon>
    </lineage>
</organism>
<evidence type="ECO:0008006" key="5">
    <source>
        <dbReference type="Google" id="ProtNLM"/>
    </source>
</evidence>
<gene>
    <name evidence="3" type="ORF">ULVI_11905</name>
</gene>
<name>A0A167H3H0_9FLAO</name>
<evidence type="ECO:0000313" key="4">
    <source>
        <dbReference type="Proteomes" id="UP000077013"/>
    </source>
</evidence>